<evidence type="ECO:0000313" key="5">
    <source>
        <dbReference type="WBParaSite" id="ECPE_0001851401-mRNA-1"/>
    </source>
</evidence>
<protein>
    <submittedName>
        <fullName evidence="5">RVP domain-containing protein</fullName>
    </submittedName>
</protein>
<dbReference type="WBParaSite" id="ECPE_0001851401-mRNA-1">
    <property type="protein sequence ID" value="ECPE_0001851401-mRNA-1"/>
    <property type="gene ID" value="ECPE_0001851401"/>
</dbReference>
<gene>
    <name evidence="3" type="ORF">ECPE_LOCUS18464</name>
</gene>
<name>A0A183BGX9_9TREM</name>
<keyword evidence="4" id="KW-1185">Reference proteome</keyword>
<dbReference type="InterPro" id="IPR001969">
    <property type="entry name" value="Aspartic_peptidase_AS"/>
</dbReference>
<proteinExistence type="predicted"/>
<sequence>MQRILTLFSSVIHSEIVRTQSTPSVPLPETFHTGDDFRRWARAAQDYIELVPTSDRRIVLLSLIEGEVNDIVRDEGVLDVPITPETFQRLRDCLTDRLYAAEFVHHFQIFIQLPGERLASFVRALRRLAVKAFPDTDSIDRDAKVLTQILVSTRDPPVRRRFLLNSPPIVAAALDAARRLEQVEAVLSRDQLPEAPTIASVSSCRPQRPFRPRYNQGRPWYPSRQPLPTSRTSLTNCYYCQRFGTDAGACGHNRPGESTISLCACHTSLLSSVPVIDINAWDTPTTALVDTGAECSLICIDVVPAQAPRRQSPHLRLIAANGTPMLIRGQTTVPVAMGVLKTHHPMIIVYKIPWPAILEINFLYDQNAQLHIGSDKIPIGPQVFRIDHHHNPRGLVSNVAKVPTFGRSPNDHLSNYIDKLLVEFPEILAHSSTDIGRPKLVRHRIETGNAPSRSAPHQRGSLYIASKRFTS</sequence>
<feature type="domain" description="Retropepsins" evidence="2">
    <location>
        <begin position="274"/>
        <end position="370"/>
    </location>
</feature>
<reference evidence="5" key="1">
    <citation type="submission" date="2016-06" db="UniProtKB">
        <authorList>
            <consortium name="WormBaseParasite"/>
        </authorList>
    </citation>
    <scope>IDENTIFICATION</scope>
</reference>
<dbReference type="SUPFAM" id="SSF50630">
    <property type="entry name" value="Acid proteases"/>
    <property type="match status" value="1"/>
</dbReference>
<keyword evidence="1" id="KW-0378">Hydrolase</keyword>
<dbReference type="Gene3D" id="2.40.70.10">
    <property type="entry name" value="Acid Proteases"/>
    <property type="match status" value="1"/>
</dbReference>
<dbReference type="InterPro" id="IPR018061">
    <property type="entry name" value="Retropepsins"/>
</dbReference>
<dbReference type="AlphaFoldDB" id="A0A183BGX9"/>
<dbReference type="OrthoDB" id="6280013at2759"/>
<dbReference type="GO" id="GO:0006508">
    <property type="term" value="P:proteolysis"/>
    <property type="evidence" value="ECO:0007669"/>
    <property type="project" value="InterPro"/>
</dbReference>
<evidence type="ECO:0000313" key="4">
    <source>
        <dbReference type="Proteomes" id="UP000272942"/>
    </source>
</evidence>
<dbReference type="PROSITE" id="PS00141">
    <property type="entry name" value="ASP_PROTEASE"/>
    <property type="match status" value="1"/>
</dbReference>
<organism evidence="5">
    <name type="scientific">Echinostoma caproni</name>
    <dbReference type="NCBI Taxonomy" id="27848"/>
    <lineage>
        <taxon>Eukaryota</taxon>
        <taxon>Metazoa</taxon>
        <taxon>Spiralia</taxon>
        <taxon>Lophotrochozoa</taxon>
        <taxon>Platyhelminthes</taxon>
        <taxon>Trematoda</taxon>
        <taxon>Digenea</taxon>
        <taxon>Plagiorchiida</taxon>
        <taxon>Echinostomata</taxon>
        <taxon>Echinostomatoidea</taxon>
        <taxon>Echinostomatidae</taxon>
        <taxon>Echinostoma</taxon>
    </lineage>
</organism>
<dbReference type="Proteomes" id="UP000272942">
    <property type="component" value="Unassembled WGS sequence"/>
</dbReference>
<reference evidence="3 4" key="2">
    <citation type="submission" date="2018-11" db="EMBL/GenBank/DDBJ databases">
        <authorList>
            <consortium name="Pathogen Informatics"/>
        </authorList>
    </citation>
    <scope>NUCLEOTIDE SEQUENCE [LARGE SCALE GENOMIC DNA]</scope>
    <source>
        <strain evidence="3 4">Egypt</strain>
    </source>
</reference>
<dbReference type="Pfam" id="PF00077">
    <property type="entry name" value="RVP"/>
    <property type="match status" value="1"/>
</dbReference>
<accession>A0A183BGX9</accession>
<dbReference type="GO" id="GO:0004190">
    <property type="term" value="F:aspartic-type endopeptidase activity"/>
    <property type="evidence" value="ECO:0007669"/>
    <property type="project" value="InterPro"/>
</dbReference>
<evidence type="ECO:0000256" key="1">
    <source>
        <dbReference type="ARBA" id="ARBA00022801"/>
    </source>
</evidence>
<dbReference type="EMBL" id="UZAN01079143">
    <property type="protein sequence ID" value="VDP96419.1"/>
    <property type="molecule type" value="Genomic_DNA"/>
</dbReference>
<dbReference type="InterPro" id="IPR021109">
    <property type="entry name" value="Peptidase_aspartic_dom_sf"/>
</dbReference>
<evidence type="ECO:0000313" key="3">
    <source>
        <dbReference type="EMBL" id="VDP96419.1"/>
    </source>
</evidence>
<evidence type="ECO:0000259" key="2">
    <source>
        <dbReference type="Pfam" id="PF00077"/>
    </source>
</evidence>